<feature type="domain" description="Reverse transcriptase" evidence="1">
    <location>
        <begin position="91"/>
        <end position="223"/>
    </location>
</feature>
<name>A0A5B6VCZ9_9ROSI</name>
<dbReference type="EMBL" id="SMMG02000007">
    <property type="protein sequence ID" value="KAA3466993.1"/>
    <property type="molecule type" value="Genomic_DNA"/>
</dbReference>
<keyword evidence="2" id="KW-0548">Nucleotidyltransferase</keyword>
<proteinExistence type="predicted"/>
<dbReference type="GO" id="GO:0003964">
    <property type="term" value="F:RNA-directed DNA polymerase activity"/>
    <property type="evidence" value="ECO:0007669"/>
    <property type="project" value="UniProtKB-KW"/>
</dbReference>
<evidence type="ECO:0000313" key="3">
    <source>
        <dbReference type="Proteomes" id="UP000325315"/>
    </source>
</evidence>
<dbReference type="Gene3D" id="3.10.10.10">
    <property type="entry name" value="HIV Type 1 Reverse Transcriptase, subunit A, domain 1"/>
    <property type="match status" value="1"/>
</dbReference>
<reference evidence="3" key="1">
    <citation type="journal article" date="2019" name="Plant Biotechnol. J.">
        <title>Genome sequencing of the Australian wild diploid species Gossypium australe highlights disease resistance and delayed gland morphogenesis.</title>
        <authorList>
            <person name="Cai Y."/>
            <person name="Cai X."/>
            <person name="Wang Q."/>
            <person name="Wang P."/>
            <person name="Zhang Y."/>
            <person name="Cai C."/>
            <person name="Xu Y."/>
            <person name="Wang K."/>
            <person name="Zhou Z."/>
            <person name="Wang C."/>
            <person name="Geng S."/>
            <person name="Li B."/>
            <person name="Dong Q."/>
            <person name="Hou Y."/>
            <person name="Wang H."/>
            <person name="Ai P."/>
            <person name="Liu Z."/>
            <person name="Yi F."/>
            <person name="Sun M."/>
            <person name="An G."/>
            <person name="Cheng J."/>
            <person name="Zhang Y."/>
            <person name="Shi Q."/>
            <person name="Xie Y."/>
            <person name="Shi X."/>
            <person name="Chang Y."/>
            <person name="Huang F."/>
            <person name="Chen Y."/>
            <person name="Hong S."/>
            <person name="Mi L."/>
            <person name="Sun Q."/>
            <person name="Zhang L."/>
            <person name="Zhou B."/>
            <person name="Peng R."/>
            <person name="Zhang X."/>
            <person name="Liu F."/>
        </authorList>
    </citation>
    <scope>NUCLEOTIDE SEQUENCE [LARGE SCALE GENOMIC DNA]</scope>
    <source>
        <strain evidence="3">cv. PA1801</strain>
    </source>
</reference>
<keyword evidence="2" id="KW-0695">RNA-directed DNA polymerase</keyword>
<accession>A0A5B6VCZ9</accession>
<dbReference type="Gene3D" id="3.30.70.270">
    <property type="match status" value="1"/>
</dbReference>
<dbReference type="InterPro" id="IPR053134">
    <property type="entry name" value="RNA-dir_DNA_polymerase"/>
</dbReference>
<dbReference type="AlphaFoldDB" id="A0A5B6VCZ9"/>
<comment type="caution">
    <text evidence="2">The sequence shown here is derived from an EMBL/GenBank/DDBJ whole genome shotgun (WGS) entry which is preliminary data.</text>
</comment>
<evidence type="ECO:0000259" key="1">
    <source>
        <dbReference type="Pfam" id="PF00078"/>
    </source>
</evidence>
<dbReference type="Proteomes" id="UP000325315">
    <property type="component" value="Unassembled WGS sequence"/>
</dbReference>
<sequence>MNSKRVPTVGVANELNFNLTIRLDEGMLANVMSAIQFANEVHSDEVSYLGTLKFDEFIESIGEILKEMDVILPELPKKLPPKRESLVLFNRKHDGFLRICINYRTLNNITVKNKYPIPHLADLFDQFSSTRWFTKLDLRLGYHQVRVVEGDEPKMTYVTRYDLYEFLFMSFGLTNALVTFCTLMNKVLQPFLDHFMVVYIDNIVVYNKLVEEHVEYFREVFQAL</sequence>
<keyword evidence="3" id="KW-1185">Reference proteome</keyword>
<dbReference type="InterPro" id="IPR043502">
    <property type="entry name" value="DNA/RNA_pol_sf"/>
</dbReference>
<dbReference type="InterPro" id="IPR000477">
    <property type="entry name" value="RT_dom"/>
</dbReference>
<dbReference type="PANTHER" id="PTHR24559">
    <property type="entry name" value="TRANSPOSON TY3-I GAG-POL POLYPROTEIN"/>
    <property type="match status" value="1"/>
</dbReference>
<dbReference type="OrthoDB" id="1002209at2759"/>
<dbReference type="InterPro" id="IPR043128">
    <property type="entry name" value="Rev_trsase/Diguanyl_cyclase"/>
</dbReference>
<dbReference type="SUPFAM" id="SSF56672">
    <property type="entry name" value="DNA/RNA polymerases"/>
    <property type="match status" value="1"/>
</dbReference>
<dbReference type="PANTHER" id="PTHR24559:SF436">
    <property type="entry name" value="RNA-DIRECTED DNA POLYMERASE HOMOLOG"/>
    <property type="match status" value="1"/>
</dbReference>
<gene>
    <name evidence="2" type="ORF">EPI10_002045</name>
</gene>
<evidence type="ECO:0000313" key="2">
    <source>
        <dbReference type="EMBL" id="KAA3466993.1"/>
    </source>
</evidence>
<organism evidence="2 3">
    <name type="scientific">Gossypium australe</name>
    <dbReference type="NCBI Taxonomy" id="47621"/>
    <lineage>
        <taxon>Eukaryota</taxon>
        <taxon>Viridiplantae</taxon>
        <taxon>Streptophyta</taxon>
        <taxon>Embryophyta</taxon>
        <taxon>Tracheophyta</taxon>
        <taxon>Spermatophyta</taxon>
        <taxon>Magnoliopsida</taxon>
        <taxon>eudicotyledons</taxon>
        <taxon>Gunneridae</taxon>
        <taxon>Pentapetalae</taxon>
        <taxon>rosids</taxon>
        <taxon>malvids</taxon>
        <taxon>Malvales</taxon>
        <taxon>Malvaceae</taxon>
        <taxon>Malvoideae</taxon>
        <taxon>Gossypium</taxon>
    </lineage>
</organism>
<dbReference type="Pfam" id="PF00078">
    <property type="entry name" value="RVT_1"/>
    <property type="match status" value="1"/>
</dbReference>
<keyword evidence="2" id="KW-0808">Transferase</keyword>
<protein>
    <submittedName>
        <fullName evidence="2">Reverse transcriptase</fullName>
    </submittedName>
</protein>
<dbReference type="CDD" id="cd01647">
    <property type="entry name" value="RT_LTR"/>
    <property type="match status" value="1"/>
</dbReference>